<accession>A0A542ZPK0</accession>
<dbReference type="OrthoDB" id="530636at2"/>
<protein>
    <submittedName>
        <fullName evidence="1">Uncharacterized protein</fullName>
    </submittedName>
</protein>
<dbReference type="RefSeq" id="WP_142092166.1">
    <property type="nucleotide sequence ID" value="NZ_BAAAMD010000003.1"/>
</dbReference>
<organism evidence="1 2">
    <name type="scientific">Propioniferax innocua</name>
    <dbReference type="NCBI Taxonomy" id="1753"/>
    <lineage>
        <taxon>Bacteria</taxon>
        <taxon>Bacillati</taxon>
        <taxon>Actinomycetota</taxon>
        <taxon>Actinomycetes</taxon>
        <taxon>Propionibacteriales</taxon>
        <taxon>Propionibacteriaceae</taxon>
        <taxon>Propioniferax</taxon>
    </lineage>
</organism>
<dbReference type="Proteomes" id="UP000316196">
    <property type="component" value="Unassembled WGS sequence"/>
</dbReference>
<comment type="caution">
    <text evidence="1">The sequence shown here is derived from an EMBL/GenBank/DDBJ whole genome shotgun (WGS) entry which is preliminary data.</text>
</comment>
<dbReference type="Pfam" id="PF21893">
    <property type="entry name" value="DUF6918"/>
    <property type="match status" value="1"/>
</dbReference>
<evidence type="ECO:0000313" key="1">
    <source>
        <dbReference type="EMBL" id="TQL62294.1"/>
    </source>
</evidence>
<evidence type="ECO:0000313" key="2">
    <source>
        <dbReference type="Proteomes" id="UP000316196"/>
    </source>
</evidence>
<gene>
    <name evidence="1" type="ORF">FB460_0065</name>
</gene>
<proteinExistence type="predicted"/>
<dbReference type="InterPro" id="IPR054211">
    <property type="entry name" value="DUF6918"/>
</dbReference>
<reference evidence="1 2" key="1">
    <citation type="submission" date="2019-06" db="EMBL/GenBank/DDBJ databases">
        <title>Sequencing the genomes of 1000 actinobacteria strains.</title>
        <authorList>
            <person name="Klenk H.-P."/>
        </authorList>
    </citation>
    <scope>NUCLEOTIDE SEQUENCE [LARGE SCALE GENOMIC DNA]</scope>
    <source>
        <strain evidence="1 2">DSM 8251</strain>
    </source>
</reference>
<keyword evidence="2" id="KW-1185">Reference proteome</keyword>
<name>A0A542ZPK0_9ACTN</name>
<dbReference type="EMBL" id="VFOR01000001">
    <property type="protein sequence ID" value="TQL62294.1"/>
    <property type="molecule type" value="Genomic_DNA"/>
</dbReference>
<sequence>MSDTALRDELLDPSTRPWVVTDLDHAVATQVKATTGISGAAVRTGYGLAQRVRPTFVADAINHLLPEFAAALQPWWEDYPGTGGFGAFLAADGPAVAEALLQVTDRSAEASRREALRRAYHGLRGRAAKLVTNALPAVGDVIERHAS</sequence>
<dbReference type="AlphaFoldDB" id="A0A542ZPK0"/>